<protein>
    <submittedName>
        <fullName evidence="10">MFS transporter, DHA1 family, bicyclomycin/chloramphenicol resistance protein</fullName>
    </submittedName>
</protein>
<dbReference type="PANTHER" id="PTHR23502:SF132">
    <property type="entry name" value="POLYAMINE TRANSPORTER 2-RELATED"/>
    <property type="match status" value="1"/>
</dbReference>
<proteinExistence type="inferred from homology"/>
<evidence type="ECO:0000259" key="9">
    <source>
        <dbReference type="PROSITE" id="PS50850"/>
    </source>
</evidence>
<evidence type="ECO:0000256" key="7">
    <source>
        <dbReference type="ARBA" id="ARBA00023136"/>
    </source>
</evidence>
<gene>
    <name evidence="10" type="ORF">SAMN06296036_13144</name>
</gene>
<evidence type="ECO:0000256" key="2">
    <source>
        <dbReference type="ARBA" id="ARBA00006236"/>
    </source>
</evidence>
<keyword evidence="3" id="KW-0813">Transport</keyword>
<dbReference type="GO" id="GO:1990961">
    <property type="term" value="P:xenobiotic detoxification by transmembrane export across the plasma membrane"/>
    <property type="evidence" value="ECO:0007669"/>
    <property type="project" value="InterPro"/>
</dbReference>
<accession>A0A1Y6CMC2</accession>
<keyword evidence="5 8" id="KW-0812">Transmembrane</keyword>
<feature type="transmembrane region" description="Helical" evidence="8">
    <location>
        <begin position="12"/>
        <end position="32"/>
    </location>
</feature>
<dbReference type="RefSeq" id="WP_132325109.1">
    <property type="nucleotide sequence ID" value="NZ_FWZT01000031.1"/>
</dbReference>
<dbReference type="InterPro" id="IPR036259">
    <property type="entry name" value="MFS_trans_sf"/>
</dbReference>
<evidence type="ECO:0000313" key="11">
    <source>
        <dbReference type="Proteomes" id="UP000192907"/>
    </source>
</evidence>
<dbReference type="SUPFAM" id="SSF103473">
    <property type="entry name" value="MFS general substrate transporter"/>
    <property type="match status" value="1"/>
</dbReference>
<dbReference type="STRING" id="1513793.SAMN06296036_13144"/>
<dbReference type="PANTHER" id="PTHR23502">
    <property type="entry name" value="MAJOR FACILITATOR SUPERFAMILY"/>
    <property type="match status" value="1"/>
</dbReference>
<dbReference type="AlphaFoldDB" id="A0A1Y6CMC2"/>
<evidence type="ECO:0000256" key="1">
    <source>
        <dbReference type="ARBA" id="ARBA00004651"/>
    </source>
</evidence>
<dbReference type="Pfam" id="PF07690">
    <property type="entry name" value="MFS_1"/>
    <property type="match status" value="1"/>
</dbReference>
<feature type="transmembrane region" description="Helical" evidence="8">
    <location>
        <begin position="283"/>
        <end position="304"/>
    </location>
</feature>
<feature type="transmembrane region" description="Helical" evidence="8">
    <location>
        <begin position="220"/>
        <end position="238"/>
    </location>
</feature>
<feature type="domain" description="Major facilitator superfamily (MFS) profile" evidence="9">
    <location>
        <begin position="13"/>
        <end position="400"/>
    </location>
</feature>
<comment type="similarity">
    <text evidence="2">Belongs to the major facilitator superfamily. Bcr/CmlA family.</text>
</comment>
<evidence type="ECO:0000256" key="8">
    <source>
        <dbReference type="SAM" id="Phobius"/>
    </source>
</evidence>
<sequence>MKTPESAPSSTEFVVLMASLMSLVALSIDTMLPALDNIGRSLQITDPKDSQFIISTVFLGMGFGLVFYGPFGDTFGRKKSIYLGVAIFAVGSLISLLSESLPVMLCGRFLQGFGGSSCRIMTMAMIRDRYSGRDMARVVSLIMMIFILVPVLAPTVGQGILFVGSWRTIFGLFLVMSLLTVSWLAWRQPETLKEENRKSFNLKVILSGFRETILHPKSRAYTITAGVMFGGFVGYLSLSQQLLQVAYGLDEMFSVYFGAMALAVGFSSFANSRLVMLVSMEKLCATALLLGSVISAIFFTYAYFKGGLPRIEFLTVYFLGTFFSLGLLFGNLNAMAVEPLGHIAGTANSVISSIQTLISVVIGTAIGSFYEGNVLPIVGGFFACTTLSLIVILTVKKESSSVVGSI</sequence>
<dbReference type="InterPro" id="IPR020846">
    <property type="entry name" value="MFS_dom"/>
</dbReference>
<feature type="transmembrane region" description="Helical" evidence="8">
    <location>
        <begin position="138"/>
        <end position="163"/>
    </location>
</feature>
<feature type="transmembrane region" description="Helical" evidence="8">
    <location>
        <begin position="253"/>
        <end position="271"/>
    </location>
</feature>
<dbReference type="PROSITE" id="PS50850">
    <property type="entry name" value="MFS"/>
    <property type="match status" value="1"/>
</dbReference>
<name>A0A1Y6CMC2_9BACT</name>
<evidence type="ECO:0000313" key="10">
    <source>
        <dbReference type="EMBL" id="SMF77429.1"/>
    </source>
</evidence>
<dbReference type="InterPro" id="IPR011701">
    <property type="entry name" value="MFS"/>
</dbReference>
<dbReference type="OrthoDB" id="5298917at2"/>
<reference evidence="11" key="1">
    <citation type="submission" date="2017-04" db="EMBL/GenBank/DDBJ databases">
        <authorList>
            <person name="Varghese N."/>
            <person name="Submissions S."/>
        </authorList>
    </citation>
    <scope>NUCLEOTIDE SEQUENCE [LARGE SCALE GENOMIC DNA]</scope>
    <source>
        <strain evidence="11">RKEM611</strain>
    </source>
</reference>
<dbReference type="GO" id="GO:0005886">
    <property type="term" value="C:plasma membrane"/>
    <property type="evidence" value="ECO:0007669"/>
    <property type="project" value="UniProtKB-SubCell"/>
</dbReference>
<dbReference type="Gene3D" id="1.20.1720.10">
    <property type="entry name" value="Multidrug resistance protein D"/>
    <property type="match status" value="1"/>
</dbReference>
<feature type="transmembrane region" description="Helical" evidence="8">
    <location>
        <begin position="316"/>
        <end position="337"/>
    </location>
</feature>
<dbReference type="InterPro" id="IPR004812">
    <property type="entry name" value="Efflux_drug-R_Bcr/CmlA"/>
</dbReference>
<dbReference type="GO" id="GO:0042910">
    <property type="term" value="F:xenobiotic transmembrane transporter activity"/>
    <property type="evidence" value="ECO:0007669"/>
    <property type="project" value="InterPro"/>
</dbReference>
<keyword evidence="4" id="KW-1003">Cell membrane</keyword>
<evidence type="ECO:0000256" key="4">
    <source>
        <dbReference type="ARBA" id="ARBA00022475"/>
    </source>
</evidence>
<evidence type="ECO:0000256" key="6">
    <source>
        <dbReference type="ARBA" id="ARBA00022989"/>
    </source>
</evidence>
<dbReference type="NCBIfam" id="TIGR00710">
    <property type="entry name" value="efflux_Bcr_CflA"/>
    <property type="match status" value="1"/>
</dbReference>
<keyword evidence="7 8" id="KW-0472">Membrane</keyword>
<keyword evidence="11" id="KW-1185">Reference proteome</keyword>
<dbReference type="EMBL" id="FWZT01000031">
    <property type="protein sequence ID" value="SMF77429.1"/>
    <property type="molecule type" value="Genomic_DNA"/>
</dbReference>
<dbReference type="CDD" id="cd17320">
    <property type="entry name" value="MFS_MdfA_MDR_like"/>
    <property type="match status" value="1"/>
</dbReference>
<feature type="transmembrane region" description="Helical" evidence="8">
    <location>
        <begin position="376"/>
        <end position="395"/>
    </location>
</feature>
<keyword evidence="6 8" id="KW-1133">Transmembrane helix</keyword>
<feature type="transmembrane region" description="Helical" evidence="8">
    <location>
        <begin position="169"/>
        <end position="186"/>
    </location>
</feature>
<feature type="transmembrane region" description="Helical" evidence="8">
    <location>
        <begin position="349"/>
        <end position="370"/>
    </location>
</feature>
<organism evidence="10 11">
    <name type="scientific">Pseudobacteriovorax antillogorgiicola</name>
    <dbReference type="NCBI Taxonomy" id="1513793"/>
    <lineage>
        <taxon>Bacteria</taxon>
        <taxon>Pseudomonadati</taxon>
        <taxon>Bdellovibrionota</taxon>
        <taxon>Oligoflexia</taxon>
        <taxon>Oligoflexales</taxon>
        <taxon>Pseudobacteriovoracaceae</taxon>
        <taxon>Pseudobacteriovorax</taxon>
    </lineage>
</organism>
<evidence type="ECO:0000256" key="5">
    <source>
        <dbReference type="ARBA" id="ARBA00022692"/>
    </source>
</evidence>
<dbReference type="Proteomes" id="UP000192907">
    <property type="component" value="Unassembled WGS sequence"/>
</dbReference>
<feature type="transmembrane region" description="Helical" evidence="8">
    <location>
        <begin position="52"/>
        <end position="69"/>
    </location>
</feature>
<evidence type="ECO:0000256" key="3">
    <source>
        <dbReference type="ARBA" id="ARBA00022448"/>
    </source>
</evidence>
<comment type="subcellular location">
    <subcellularLocation>
        <location evidence="1">Cell membrane</location>
        <topology evidence="1">Multi-pass membrane protein</topology>
    </subcellularLocation>
</comment>